<keyword evidence="1" id="KW-0812">Transmembrane</keyword>
<organism evidence="3 4">
    <name type="scientific">Terrisporobacter petrolearius</name>
    <dbReference type="NCBI Taxonomy" id="1460447"/>
    <lineage>
        <taxon>Bacteria</taxon>
        <taxon>Bacillati</taxon>
        <taxon>Bacillota</taxon>
        <taxon>Clostridia</taxon>
        <taxon>Peptostreptococcales</taxon>
        <taxon>Peptostreptococcaceae</taxon>
        <taxon>Terrisporobacter</taxon>
    </lineage>
</organism>
<evidence type="ECO:0000313" key="3">
    <source>
        <dbReference type="EMBL" id="XAM41229.1"/>
    </source>
</evidence>
<protein>
    <recommendedName>
        <fullName evidence="2">YcxB-like C-terminal domain-containing protein</fullName>
    </recommendedName>
</protein>
<proteinExistence type="predicted"/>
<accession>A0ABZ3FE11</accession>
<gene>
    <name evidence="3" type="ORF">TPELB_15410</name>
</gene>
<keyword evidence="4" id="KW-1185">Reference proteome</keyword>
<dbReference type="InterPro" id="IPR025588">
    <property type="entry name" value="YcxB-like_C"/>
</dbReference>
<sequence>MFCYVFATLSIIFAIWSLTVSLNIIFRIIFFGFPFYFIGVALKLHKFMGKKLYEQQRAINNYETLRKIINFYDDKLEVISPNGGKTIIFYHNIKKIYKTKNFLVLNSENKLAVPIKKDSFIKGTCEDFEMFIFSKSHI</sequence>
<keyword evidence="1" id="KW-0472">Membrane</keyword>
<dbReference type="Pfam" id="PF14317">
    <property type="entry name" value="YcxB"/>
    <property type="match status" value="1"/>
</dbReference>
<evidence type="ECO:0000256" key="1">
    <source>
        <dbReference type="SAM" id="Phobius"/>
    </source>
</evidence>
<dbReference type="Proteomes" id="UP001477947">
    <property type="component" value="Chromosome"/>
</dbReference>
<name>A0ABZ3FE11_9FIRM</name>
<keyword evidence="1" id="KW-1133">Transmembrane helix</keyword>
<feature type="domain" description="YcxB-like C-terminal" evidence="2">
    <location>
        <begin position="71"/>
        <end position="127"/>
    </location>
</feature>
<evidence type="ECO:0000259" key="2">
    <source>
        <dbReference type="Pfam" id="PF14317"/>
    </source>
</evidence>
<feature type="transmembrane region" description="Helical" evidence="1">
    <location>
        <begin position="24"/>
        <end position="42"/>
    </location>
</feature>
<evidence type="ECO:0000313" key="4">
    <source>
        <dbReference type="Proteomes" id="UP001477947"/>
    </source>
</evidence>
<reference evidence="3 4" key="1">
    <citation type="submission" date="2024-04" db="EMBL/GenBank/DDBJ databases">
        <title>Isolation and characterization of novel acetogenic strains of the genera Terrisporobacter and Acetoanaerobium.</title>
        <authorList>
            <person name="Boeer T."/>
            <person name="Schueler M.A."/>
            <person name="Lueschen A."/>
            <person name="Eysell L."/>
            <person name="Droege J."/>
            <person name="Heinemann M."/>
            <person name="Engelhardt L."/>
            <person name="Basen M."/>
            <person name="Daniel R."/>
        </authorList>
    </citation>
    <scope>NUCLEOTIDE SEQUENCE [LARGE SCALE GENOMIC DNA]</scope>
    <source>
        <strain evidence="3 4">ELB</strain>
    </source>
</reference>
<dbReference type="EMBL" id="CP154622">
    <property type="protein sequence ID" value="XAM41229.1"/>
    <property type="molecule type" value="Genomic_DNA"/>
</dbReference>